<evidence type="ECO:0000256" key="4">
    <source>
        <dbReference type="PROSITE-ProRule" id="PRU00207"/>
    </source>
</evidence>
<evidence type="ECO:0000256" key="3">
    <source>
        <dbReference type="ARBA" id="ARBA00022833"/>
    </source>
</evidence>
<reference evidence="6" key="1">
    <citation type="submission" date="2017-05" db="UniProtKB">
        <authorList>
            <consortium name="EnsemblMetazoa"/>
        </authorList>
    </citation>
    <scope>IDENTIFICATION</scope>
</reference>
<keyword evidence="3 4" id="KW-0862">Zinc</keyword>
<dbReference type="SUPFAM" id="SSF49599">
    <property type="entry name" value="TRAF domain-like"/>
    <property type="match status" value="1"/>
</dbReference>
<evidence type="ECO:0000313" key="6">
    <source>
        <dbReference type="EnsemblMetazoa" id="Aqu2.1.05334_001"/>
    </source>
</evidence>
<dbReference type="InterPro" id="IPR001293">
    <property type="entry name" value="Znf_TRAF"/>
</dbReference>
<dbReference type="InParanoid" id="A0A1X7ST54"/>
<dbReference type="EnsemblMetazoa" id="Aqu2.1.05334_001">
    <property type="protein sequence ID" value="Aqu2.1.05334_001"/>
    <property type="gene ID" value="Aqu2.1.05334"/>
</dbReference>
<dbReference type="OrthoDB" id="5947712at2759"/>
<dbReference type="AlphaFoldDB" id="A0A1X7ST54"/>
<dbReference type="eggNOG" id="KOG0297">
    <property type="taxonomic scope" value="Eukaryota"/>
</dbReference>
<feature type="domain" description="TRAF-type" evidence="5">
    <location>
        <begin position="88"/>
        <end position="135"/>
    </location>
</feature>
<dbReference type="GO" id="GO:0008270">
    <property type="term" value="F:zinc ion binding"/>
    <property type="evidence" value="ECO:0007669"/>
    <property type="project" value="UniProtKB-KW"/>
</dbReference>
<dbReference type="InterPro" id="IPR013083">
    <property type="entry name" value="Znf_RING/FYVE/PHD"/>
</dbReference>
<feature type="zinc finger region" description="TRAF-type" evidence="4">
    <location>
        <begin position="88"/>
        <end position="135"/>
    </location>
</feature>
<name>A0A1X7ST54_AMPQE</name>
<dbReference type="GO" id="GO:0043122">
    <property type="term" value="P:regulation of canonical NF-kappaB signal transduction"/>
    <property type="evidence" value="ECO:0007669"/>
    <property type="project" value="TreeGrafter"/>
</dbReference>
<dbReference type="PANTHER" id="PTHR10131">
    <property type="entry name" value="TNF RECEPTOR ASSOCIATED FACTOR"/>
    <property type="match status" value="1"/>
</dbReference>
<keyword evidence="2 4" id="KW-0863">Zinc-finger</keyword>
<sequence length="175" mass="19588">MLLDSSYLVSCCGNHICGNCIQSLSTSAAFRVLRPTLGQKPCPLCKSTTYEKVIDKGHQRAVNSLKVYCSNKGKGCNWTGEVKQLLNHLSLDNGDCQHQAYDCKYKCGQKFFRSCLVDHQISGCIKRPIICQFCKKYSSTYEEVTTIHYGVCSQYPIRCPNNCGASVKRIVLDTH</sequence>
<evidence type="ECO:0000256" key="2">
    <source>
        <dbReference type="ARBA" id="ARBA00022771"/>
    </source>
</evidence>
<accession>A0A1X7ST54</accession>
<proteinExistence type="predicted"/>
<keyword evidence="1 4" id="KW-0479">Metal-binding</keyword>
<dbReference type="PANTHER" id="PTHR10131:SF151">
    <property type="entry name" value="TNF RECEPTOR ASSOCIATED FACTOR (TRAF) HOMOLOG"/>
    <property type="match status" value="1"/>
</dbReference>
<evidence type="ECO:0000259" key="5">
    <source>
        <dbReference type="PROSITE" id="PS50145"/>
    </source>
</evidence>
<dbReference type="PROSITE" id="PS50145">
    <property type="entry name" value="ZF_TRAF"/>
    <property type="match status" value="1"/>
</dbReference>
<evidence type="ECO:0000256" key="1">
    <source>
        <dbReference type="ARBA" id="ARBA00022723"/>
    </source>
</evidence>
<dbReference type="Gene3D" id="3.30.40.10">
    <property type="entry name" value="Zinc/RING finger domain, C3HC4 (zinc finger)"/>
    <property type="match status" value="2"/>
</dbReference>
<protein>
    <recommendedName>
        <fullName evidence="5">TRAF-type domain-containing protein</fullName>
    </recommendedName>
</protein>
<organism evidence="6">
    <name type="scientific">Amphimedon queenslandica</name>
    <name type="common">Sponge</name>
    <dbReference type="NCBI Taxonomy" id="400682"/>
    <lineage>
        <taxon>Eukaryota</taxon>
        <taxon>Metazoa</taxon>
        <taxon>Porifera</taxon>
        <taxon>Demospongiae</taxon>
        <taxon>Heteroscleromorpha</taxon>
        <taxon>Haplosclerida</taxon>
        <taxon>Niphatidae</taxon>
        <taxon>Amphimedon</taxon>
    </lineage>
</organism>